<evidence type="ECO:0000259" key="5">
    <source>
        <dbReference type="PROSITE" id="PS50931"/>
    </source>
</evidence>
<dbReference type="InterPro" id="IPR005119">
    <property type="entry name" value="LysR_subst-bd"/>
</dbReference>
<dbReference type="SUPFAM" id="SSF46785">
    <property type="entry name" value="Winged helix' DNA-binding domain"/>
    <property type="match status" value="1"/>
</dbReference>
<proteinExistence type="inferred from homology"/>
<dbReference type="OrthoDB" id="5416547at2"/>
<dbReference type="Proteomes" id="UP000064967">
    <property type="component" value="Chromosome"/>
</dbReference>
<dbReference type="InterPro" id="IPR036388">
    <property type="entry name" value="WH-like_DNA-bd_sf"/>
</dbReference>
<dbReference type="AlphaFoldDB" id="A0A0K1PQB7"/>
<dbReference type="InterPro" id="IPR000847">
    <property type="entry name" value="LysR_HTH_N"/>
</dbReference>
<feature type="domain" description="HTH lysR-type" evidence="5">
    <location>
        <begin position="1"/>
        <end position="60"/>
    </location>
</feature>
<evidence type="ECO:0000256" key="2">
    <source>
        <dbReference type="ARBA" id="ARBA00023015"/>
    </source>
</evidence>
<reference evidence="6 7" key="1">
    <citation type="submission" date="2015-08" db="EMBL/GenBank/DDBJ databases">
        <authorList>
            <person name="Babu N.S."/>
            <person name="Beckwith C.J."/>
            <person name="Beseler K.G."/>
            <person name="Brison A."/>
            <person name="Carone J.V."/>
            <person name="Caskin T.P."/>
            <person name="Diamond M."/>
            <person name="Durham M.E."/>
            <person name="Foxe J.M."/>
            <person name="Go M."/>
            <person name="Henderson B.A."/>
            <person name="Jones I.B."/>
            <person name="McGettigan J.A."/>
            <person name="Micheletti S.J."/>
            <person name="Nasrallah M.E."/>
            <person name="Ortiz D."/>
            <person name="Piller C.R."/>
            <person name="Privatt S.R."/>
            <person name="Schneider S.L."/>
            <person name="Sharp S."/>
            <person name="Smith T.C."/>
            <person name="Stanton J.D."/>
            <person name="Ullery H.E."/>
            <person name="Wilson R.J."/>
            <person name="Serrano M.G."/>
            <person name="Buck G."/>
            <person name="Lee V."/>
            <person name="Wang Y."/>
            <person name="Carvalho R."/>
            <person name="Voegtly L."/>
            <person name="Shi R."/>
            <person name="Duckworth R."/>
            <person name="Johnson A."/>
            <person name="Loviza R."/>
            <person name="Walstead R."/>
            <person name="Shah Z."/>
            <person name="Kiflezghi M."/>
            <person name="Wade K."/>
            <person name="Ball S.L."/>
            <person name="Bradley K.W."/>
            <person name="Asai D.J."/>
            <person name="Bowman C.A."/>
            <person name="Russell D.A."/>
            <person name="Pope W.H."/>
            <person name="Jacobs-Sera D."/>
            <person name="Hendrix R.W."/>
            <person name="Hatfull G.F."/>
        </authorList>
    </citation>
    <scope>NUCLEOTIDE SEQUENCE [LARGE SCALE GENOMIC DNA]</scope>
    <source>
        <strain evidence="6 7">DSM 27648</strain>
    </source>
</reference>
<dbReference type="FunFam" id="1.10.10.10:FF:000001">
    <property type="entry name" value="LysR family transcriptional regulator"/>
    <property type="match status" value="1"/>
</dbReference>
<dbReference type="PATRIC" id="fig|1391654.3.peg.2411"/>
<keyword evidence="3" id="KW-0238">DNA-binding</keyword>
<accession>A0A0K1PQB7</accession>
<dbReference type="InterPro" id="IPR036390">
    <property type="entry name" value="WH_DNA-bd_sf"/>
</dbReference>
<evidence type="ECO:0000313" key="6">
    <source>
        <dbReference type="EMBL" id="AKU95713.1"/>
    </source>
</evidence>
<dbReference type="InterPro" id="IPR058163">
    <property type="entry name" value="LysR-type_TF_proteobact-type"/>
</dbReference>
<protein>
    <submittedName>
        <fullName evidence="6">Transcriptional regulator, LysR family</fullName>
    </submittedName>
</protein>
<comment type="similarity">
    <text evidence="1">Belongs to the LysR transcriptional regulatory family.</text>
</comment>
<evidence type="ECO:0000256" key="1">
    <source>
        <dbReference type="ARBA" id="ARBA00009437"/>
    </source>
</evidence>
<dbReference type="Pfam" id="PF00126">
    <property type="entry name" value="HTH_1"/>
    <property type="match status" value="1"/>
</dbReference>
<dbReference type="GO" id="GO:0006351">
    <property type="term" value="P:DNA-templated transcription"/>
    <property type="evidence" value="ECO:0007669"/>
    <property type="project" value="TreeGrafter"/>
</dbReference>
<gene>
    <name evidence="6" type="ORF">AKJ09_02377</name>
</gene>
<dbReference type="Pfam" id="PF03466">
    <property type="entry name" value="LysR_substrate"/>
    <property type="match status" value="1"/>
</dbReference>
<dbReference type="STRING" id="1391654.AKJ09_02377"/>
<dbReference type="KEGG" id="llu:AKJ09_02377"/>
<keyword evidence="2" id="KW-0805">Transcription regulation</keyword>
<sequence length="303" mass="33892">MRNDLAGLNAILAVAEKRSFTAASAELRVTPSAISQSIRALEDRVGVRLVQRTTHKVGLTEAGERFVAQLRPGLDQVEQAFACIEDMRDRPSGLLRLSMPRFAFSYVIQPRLAAFLAKYPEIRLDVWVDDARVDIVEAGFDAGIHLGETIAREMIAVRVSDDQRMAVVASPAYFATHGKPKHPRDLRTHDCINYRRSPADSVYRWEFTENGRDFEIAVEGRIQVSDRELMVVAALDGLGIAYVAESRVAEHLSAKRLVRVLAGWSPPFPGLFLYYPSRANIAPKLRALVDFLRPTPRKQAPRS</sequence>
<evidence type="ECO:0000256" key="4">
    <source>
        <dbReference type="ARBA" id="ARBA00023163"/>
    </source>
</evidence>
<dbReference type="Gene3D" id="3.40.190.290">
    <property type="match status" value="1"/>
</dbReference>
<dbReference type="CDD" id="cd08474">
    <property type="entry name" value="PBP2_CrgA_like_5"/>
    <property type="match status" value="1"/>
</dbReference>
<dbReference type="EMBL" id="CP012333">
    <property type="protein sequence ID" value="AKU95713.1"/>
    <property type="molecule type" value="Genomic_DNA"/>
</dbReference>
<name>A0A0K1PQB7_9BACT</name>
<evidence type="ECO:0000256" key="3">
    <source>
        <dbReference type="ARBA" id="ARBA00023125"/>
    </source>
</evidence>
<dbReference type="PANTHER" id="PTHR30537:SF1">
    <property type="entry name" value="HTH-TYPE TRANSCRIPTIONAL REGULATOR PGRR"/>
    <property type="match status" value="1"/>
</dbReference>
<keyword evidence="4" id="KW-0804">Transcription</keyword>
<dbReference type="GO" id="GO:0043565">
    <property type="term" value="F:sequence-specific DNA binding"/>
    <property type="evidence" value="ECO:0007669"/>
    <property type="project" value="TreeGrafter"/>
</dbReference>
<dbReference type="RefSeq" id="WP_146647109.1">
    <property type="nucleotide sequence ID" value="NZ_CP012333.1"/>
</dbReference>
<dbReference type="GO" id="GO:0003700">
    <property type="term" value="F:DNA-binding transcription factor activity"/>
    <property type="evidence" value="ECO:0007669"/>
    <property type="project" value="InterPro"/>
</dbReference>
<organism evidence="6 7">
    <name type="scientific">Labilithrix luteola</name>
    <dbReference type="NCBI Taxonomy" id="1391654"/>
    <lineage>
        <taxon>Bacteria</taxon>
        <taxon>Pseudomonadati</taxon>
        <taxon>Myxococcota</taxon>
        <taxon>Polyangia</taxon>
        <taxon>Polyangiales</taxon>
        <taxon>Labilitrichaceae</taxon>
        <taxon>Labilithrix</taxon>
    </lineage>
</organism>
<dbReference type="SUPFAM" id="SSF53850">
    <property type="entry name" value="Periplasmic binding protein-like II"/>
    <property type="match status" value="1"/>
</dbReference>
<dbReference type="Gene3D" id="1.10.10.10">
    <property type="entry name" value="Winged helix-like DNA-binding domain superfamily/Winged helix DNA-binding domain"/>
    <property type="match status" value="1"/>
</dbReference>
<evidence type="ECO:0000313" key="7">
    <source>
        <dbReference type="Proteomes" id="UP000064967"/>
    </source>
</evidence>
<dbReference type="PROSITE" id="PS50931">
    <property type="entry name" value="HTH_LYSR"/>
    <property type="match status" value="1"/>
</dbReference>
<dbReference type="PANTHER" id="PTHR30537">
    <property type="entry name" value="HTH-TYPE TRANSCRIPTIONAL REGULATOR"/>
    <property type="match status" value="1"/>
</dbReference>
<keyword evidence="7" id="KW-1185">Reference proteome</keyword>